<sequence>MSSRIPNPSIPQLNSSTVLDWWDRTITKGLTPATIDITKYHPHSASKFDEIDFLHLKALWTSHEVTGLHVTNLVDARYVQEAEACINNNQWLKFFYNNSPDLLKEDNKKLPIDKLGPFANVQYLLGHTKGVMGAGRRFAGESPKLLRRSARIHNALSQKMQGLTLTDQKRQASPPPKAAAGVSGGGGGGGGVGAQPASSAATRPQTPTRGRSPPGSSSDRPVDIPATADLEVISPEGLAMDASRSDDEEIVNMSLITLLITTTMCAGLKGLTWLPTRKVLLLGPLNHHVCEARTDGFLRAPDGSTLGIVEVKPYNRMTNLQKIEWQEACQMAAWISNCLDPKYPGKRDEGLLPDFQKGGGKKPEAAASPAKLKRRVMISQDYMYLYITIAEWGLEYEHYLTGGQRPPTPPSKEPSPLGPKAAAASNKKTTGTSSPASAAAPATTRTKPTPDDKKPEKFLHMHNYGPYKLTSPDHIKQFLRNVLALTLALNSRVTGPRLPGAGAGAPPTGAAARTPSPPK</sequence>
<accession>A0AAN6WJS6</accession>
<reference evidence="2" key="1">
    <citation type="journal article" date="2023" name="Mol. Phylogenet. Evol.">
        <title>Genome-scale phylogeny and comparative genomics of the fungal order Sordariales.</title>
        <authorList>
            <person name="Hensen N."/>
            <person name="Bonometti L."/>
            <person name="Westerberg I."/>
            <person name="Brannstrom I.O."/>
            <person name="Guillou S."/>
            <person name="Cros-Aarteil S."/>
            <person name="Calhoun S."/>
            <person name="Haridas S."/>
            <person name="Kuo A."/>
            <person name="Mondo S."/>
            <person name="Pangilinan J."/>
            <person name="Riley R."/>
            <person name="LaButti K."/>
            <person name="Andreopoulos B."/>
            <person name="Lipzen A."/>
            <person name="Chen C."/>
            <person name="Yan M."/>
            <person name="Daum C."/>
            <person name="Ng V."/>
            <person name="Clum A."/>
            <person name="Steindorff A."/>
            <person name="Ohm R.A."/>
            <person name="Martin F."/>
            <person name="Silar P."/>
            <person name="Natvig D.O."/>
            <person name="Lalanne C."/>
            <person name="Gautier V."/>
            <person name="Ament-Velasquez S.L."/>
            <person name="Kruys A."/>
            <person name="Hutchinson M.I."/>
            <person name="Powell A.J."/>
            <person name="Barry K."/>
            <person name="Miller A.N."/>
            <person name="Grigoriev I.V."/>
            <person name="Debuchy R."/>
            <person name="Gladieux P."/>
            <person name="Hiltunen Thoren M."/>
            <person name="Johannesson H."/>
        </authorList>
    </citation>
    <scope>NUCLEOTIDE SEQUENCE</scope>
    <source>
        <strain evidence="2">PSN309</strain>
    </source>
</reference>
<feature type="compositionally biased region" description="Low complexity" evidence="1">
    <location>
        <begin position="427"/>
        <end position="447"/>
    </location>
</feature>
<evidence type="ECO:0000313" key="2">
    <source>
        <dbReference type="EMBL" id="KAK4183089.1"/>
    </source>
</evidence>
<feature type="region of interest" description="Disordered" evidence="1">
    <location>
        <begin position="403"/>
        <end position="459"/>
    </location>
</feature>
<proteinExistence type="predicted"/>
<reference evidence="2" key="2">
    <citation type="submission" date="2023-05" db="EMBL/GenBank/DDBJ databases">
        <authorList>
            <consortium name="Lawrence Berkeley National Laboratory"/>
            <person name="Steindorff A."/>
            <person name="Hensen N."/>
            <person name="Bonometti L."/>
            <person name="Westerberg I."/>
            <person name="Brannstrom I.O."/>
            <person name="Guillou S."/>
            <person name="Cros-Aarteil S."/>
            <person name="Calhoun S."/>
            <person name="Haridas S."/>
            <person name="Kuo A."/>
            <person name="Mondo S."/>
            <person name="Pangilinan J."/>
            <person name="Riley R."/>
            <person name="Labutti K."/>
            <person name="Andreopoulos B."/>
            <person name="Lipzen A."/>
            <person name="Chen C."/>
            <person name="Yanf M."/>
            <person name="Daum C."/>
            <person name="Ng V."/>
            <person name="Clum A."/>
            <person name="Ohm R."/>
            <person name="Martin F."/>
            <person name="Silar P."/>
            <person name="Natvig D."/>
            <person name="Lalanne C."/>
            <person name="Gautier V."/>
            <person name="Ament-Velasquez S.L."/>
            <person name="Kruys A."/>
            <person name="Hutchinson M.I."/>
            <person name="Powell A.J."/>
            <person name="Barry K."/>
            <person name="Miller A.N."/>
            <person name="Grigoriev I.V."/>
            <person name="Debuchy R."/>
            <person name="Gladieux P."/>
            <person name="Thoren M.H."/>
            <person name="Johannesson H."/>
        </authorList>
    </citation>
    <scope>NUCLEOTIDE SEQUENCE</scope>
    <source>
        <strain evidence="2">PSN309</strain>
    </source>
</reference>
<feature type="compositionally biased region" description="Basic and acidic residues" evidence="1">
    <location>
        <begin position="448"/>
        <end position="459"/>
    </location>
</feature>
<comment type="caution">
    <text evidence="2">The sequence shown here is derived from an EMBL/GenBank/DDBJ whole genome shotgun (WGS) entry which is preliminary data.</text>
</comment>
<feature type="compositionally biased region" description="Pro residues" evidence="1">
    <location>
        <begin position="406"/>
        <end position="417"/>
    </location>
</feature>
<dbReference type="Proteomes" id="UP001302126">
    <property type="component" value="Unassembled WGS sequence"/>
</dbReference>
<dbReference type="EMBL" id="MU864579">
    <property type="protein sequence ID" value="KAK4183089.1"/>
    <property type="molecule type" value="Genomic_DNA"/>
</dbReference>
<gene>
    <name evidence="2" type="ORF">QBC35DRAFT_130392</name>
</gene>
<feature type="compositionally biased region" description="Low complexity" evidence="1">
    <location>
        <begin position="194"/>
        <end position="219"/>
    </location>
</feature>
<organism evidence="2 3">
    <name type="scientific">Podospora australis</name>
    <dbReference type="NCBI Taxonomy" id="1536484"/>
    <lineage>
        <taxon>Eukaryota</taxon>
        <taxon>Fungi</taxon>
        <taxon>Dikarya</taxon>
        <taxon>Ascomycota</taxon>
        <taxon>Pezizomycotina</taxon>
        <taxon>Sordariomycetes</taxon>
        <taxon>Sordariomycetidae</taxon>
        <taxon>Sordariales</taxon>
        <taxon>Podosporaceae</taxon>
        <taxon>Podospora</taxon>
    </lineage>
</organism>
<feature type="region of interest" description="Disordered" evidence="1">
    <location>
        <begin position="349"/>
        <end position="371"/>
    </location>
</feature>
<feature type="compositionally biased region" description="Gly residues" evidence="1">
    <location>
        <begin position="182"/>
        <end position="193"/>
    </location>
</feature>
<name>A0AAN6WJS6_9PEZI</name>
<protein>
    <submittedName>
        <fullName evidence="2">Uncharacterized protein</fullName>
    </submittedName>
</protein>
<keyword evidence="3" id="KW-1185">Reference proteome</keyword>
<feature type="region of interest" description="Disordered" evidence="1">
    <location>
        <begin position="495"/>
        <end position="519"/>
    </location>
</feature>
<dbReference type="AlphaFoldDB" id="A0AAN6WJS6"/>
<feature type="compositionally biased region" description="Polar residues" evidence="1">
    <location>
        <begin position="157"/>
        <end position="166"/>
    </location>
</feature>
<feature type="region of interest" description="Disordered" evidence="1">
    <location>
        <begin position="157"/>
        <end position="223"/>
    </location>
</feature>
<evidence type="ECO:0000313" key="3">
    <source>
        <dbReference type="Proteomes" id="UP001302126"/>
    </source>
</evidence>
<evidence type="ECO:0000256" key="1">
    <source>
        <dbReference type="SAM" id="MobiDB-lite"/>
    </source>
</evidence>